<sequence>MANNYLQFSEEINKLTDEEKEWLKIELEPPEDKEKFDKWVEERGLEEHDVDCWPDFDWQLKEDTLWVYAEESGNPNSVSELFQKFLATFRPEDTLSLHWAAYCSKLHIGEFNGGSFIAHSKGVEWSKPASLDTSGVKDE</sequence>
<accession>A0A0F9VFH7</accession>
<dbReference type="EMBL" id="LAZR01000051">
    <property type="protein sequence ID" value="KKN98547.1"/>
    <property type="molecule type" value="Genomic_DNA"/>
</dbReference>
<name>A0A0F9VFH7_9ZZZZ</name>
<proteinExistence type="predicted"/>
<organism evidence="1">
    <name type="scientific">marine sediment metagenome</name>
    <dbReference type="NCBI Taxonomy" id="412755"/>
    <lineage>
        <taxon>unclassified sequences</taxon>
        <taxon>metagenomes</taxon>
        <taxon>ecological metagenomes</taxon>
    </lineage>
</organism>
<gene>
    <name evidence="1" type="ORF">LCGC14_0146590</name>
</gene>
<comment type="caution">
    <text evidence="1">The sequence shown here is derived from an EMBL/GenBank/DDBJ whole genome shotgun (WGS) entry which is preliminary data.</text>
</comment>
<evidence type="ECO:0000313" key="1">
    <source>
        <dbReference type="EMBL" id="KKN98547.1"/>
    </source>
</evidence>
<protein>
    <submittedName>
        <fullName evidence="1">Uncharacterized protein</fullName>
    </submittedName>
</protein>
<dbReference type="AlphaFoldDB" id="A0A0F9VFH7"/>
<reference evidence="1" key="1">
    <citation type="journal article" date="2015" name="Nature">
        <title>Complex archaea that bridge the gap between prokaryotes and eukaryotes.</title>
        <authorList>
            <person name="Spang A."/>
            <person name="Saw J.H."/>
            <person name="Jorgensen S.L."/>
            <person name="Zaremba-Niedzwiedzka K."/>
            <person name="Martijn J."/>
            <person name="Lind A.E."/>
            <person name="van Eijk R."/>
            <person name="Schleper C."/>
            <person name="Guy L."/>
            <person name="Ettema T.J."/>
        </authorList>
    </citation>
    <scope>NUCLEOTIDE SEQUENCE</scope>
</reference>